<evidence type="ECO:0000313" key="7">
    <source>
        <dbReference type="Proteomes" id="UP000002282"/>
    </source>
</evidence>
<dbReference type="Gene3D" id="3.80.10.10">
    <property type="entry name" value="Ribonuclease Inhibitor"/>
    <property type="match status" value="3"/>
</dbReference>
<dbReference type="FunFam" id="3.80.10.10:FF:000770">
    <property type="entry name" value="Uncharacterized protein"/>
    <property type="match status" value="1"/>
</dbReference>
<evidence type="ECO:0000256" key="2">
    <source>
        <dbReference type="ARBA" id="ARBA00022729"/>
    </source>
</evidence>
<keyword evidence="2 5" id="KW-0732">Signal</keyword>
<dbReference type="AlphaFoldDB" id="A0A0R1DTD0"/>
<name>A0A0R1DTD0_DROYA</name>
<dbReference type="SUPFAM" id="SSF52058">
    <property type="entry name" value="L domain-like"/>
    <property type="match status" value="1"/>
</dbReference>
<evidence type="ECO:0000256" key="4">
    <source>
        <dbReference type="ARBA" id="ARBA00023180"/>
    </source>
</evidence>
<reference evidence="6 7" key="2">
    <citation type="journal article" date="2007" name="PLoS Biol.">
        <title>Principles of genome evolution in the Drosophila melanogaster species group.</title>
        <authorList>
            <person name="Ranz J.M."/>
            <person name="Maurin D."/>
            <person name="Chan Y.S."/>
            <person name="von Grotthuss M."/>
            <person name="Hillier L.W."/>
            <person name="Roote J."/>
            <person name="Ashburner M."/>
            <person name="Bergman C.M."/>
        </authorList>
    </citation>
    <scope>NUCLEOTIDE SEQUENCE [LARGE SCALE GENOMIC DNA]</scope>
    <source>
        <strain evidence="7">Tai18E2 / Tucson 14021-0261.01</strain>
    </source>
</reference>
<dbReference type="OrthoDB" id="8400687at2759"/>
<dbReference type="PANTHER" id="PTHR24366:SF170">
    <property type="entry name" value="RE50361P"/>
    <property type="match status" value="1"/>
</dbReference>
<dbReference type="Proteomes" id="UP000002282">
    <property type="component" value="Chromosome 2L"/>
</dbReference>
<keyword evidence="3" id="KW-0677">Repeat</keyword>
<proteinExistence type="predicted"/>
<dbReference type="PROSITE" id="PS51450">
    <property type="entry name" value="LRR"/>
    <property type="match status" value="5"/>
</dbReference>
<keyword evidence="1" id="KW-0433">Leucine-rich repeat</keyword>
<feature type="signal peptide" evidence="5">
    <location>
        <begin position="1"/>
        <end position="30"/>
    </location>
</feature>
<accession>A0A0R1DTD0</accession>
<dbReference type="EMBL" id="CM000157">
    <property type="protein sequence ID" value="KRJ98345.1"/>
    <property type="molecule type" value="Genomic_DNA"/>
</dbReference>
<keyword evidence="4" id="KW-0325">Glycoprotein</keyword>
<dbReference type="SMR" id="A0A0R1DTD0"/>
<dbReference type="InterPro" id="IPR032675">
    <property type="entry name" value="LRR_dom_sf"/>
</dbReference>
<protein>
    <submittedName>
        <fullName evidence="6">Uncharacterized protein, isoform B</fullName>
    </submittedName>
</protein>
<organism evidence="6 7">
    <name type="scientific">Drosophila yakuba</name>
    <name type="common">Fruit fly</name>
    <dbReference type="NCBI Taxonomy" id="7245"/>
    <lineage>
        <taxon>Eukaryota</taxon>
        <taxon>Metazoa</taxon>
        <taxon>Ecdysozoa</taxon>
        <taxon>Arthropoda</taxon>
        <taxon>Hexapoda</taxon>
        <taxon>Insecta</taxon>
        <taxon>Pterygota</taxon>
        <taxon>Neoptera</taxon>
        <taxon>Endopterygota</taxon>
        <taxon>Diptera</taxon>
        <taxon>Brachycera</taxon>
        <taxon>Muscomorpha</taxon>
        <taxon>Ephydroidea</taxon>
        <taxon>Drosophilidae</taxon>
        <taxon>Drosophila</taxon>
        <taxon>Sophophora</taxon>
    </lineage>
</organism>
<dbReference type="Pfam" id="PF00560">
    <property type="entry name" value="LRR_1"/>
    <property type="match status" value="1"/>
</dbReference>
<dbReference type="InterPro" id="IPR003591">
    <property type="entry name" value="Leu-rich_rpt_typical-subtyp"/>
</dbReference>
<dbReference type="Pfam" id="PF13855">
    <property type="entry name" value="LRR_8"/>
    <property type="match status" value="3"/>
</dbReference>
<reference evidence="6 7" key="1">
    <citation type="journal article" date="2007" name="Nature">
        <title>Evolution of genes and genomes on the Drosophila phylogeny.</title>
        <authorList>
            <consortium name="Drosophila 12 Genomes Consortium"/>
            <person name="Clark A.G."/>
            <person name="Eisen M.B."/>
            <person name="Smith D.R."/>
            <person name="Bergman C.M."/>
            <person name="Oliver B."/>
            <person name="Markow T.A."/>
            <person name="Kaufman T.C."/>
            <person name="Kellis M."/>
            <person name="Gelbart W."/>
            <person name="Iyer V.N."/>
            <person name="Pollard D.A."/>
            <person name="Sackton T.B."/>
            <person name="Larracuente A.M."/>
            <person name="Singh N.D."/>
            <person name="Abad J.P."/>
            <person name="Abt D.N."/>
            <person name="Adryan B."/>
            <person name="Aguade M."/>
            <person name="Akashi H."/>
            <person name="Anderson W.W."/>
            <person name="Aquadro C.F."/>
            <person name="Ardell D.H."/>
            <person name="Arguello R."/>
            <person name="Artieri C.G."/>
            <person name="Barbash D.A."/>
            <person name="Barker D."/>
            <person name="Barsanti P."/>
            <person name="Batterham P."/>
            <person name="Batzoglou S."/>
            <person name="Begun D."/>
            <person name="Bhutkar A."/>
            <person name="Blanco E."/>
            <person name="Bosak S.A."/>
            <person name="Bradley R.K."/>
            <person name="Brand A.D."/>
            <person name="Brent M.R."/>
            <person name="Brooks A.N."/>
            <person name="Brown R.H."/>
            <person name="Butlin R.K."/>
            <person name="Caggese C."/>
            <person name="Calvi B.R."/>
            <person name="Bernardo de Carvalho A."/>
            <person name="Caspi A."/>
            <person name="Castrezana S."/>
            <person name="Celniker S.E."/>
            <person name="Chang J.L."/>
            <person name="Chapple C."/>
            <person name="Chatterji S."/>
            <person name="Chinwalla A."/>
            <person name="Civetta A."/>
            <person name="Clifton S.W."/>
            <person name="Comeron J.M."/>
            <person name="Costello J.C."/>
            <person name="Coyne J.A."/>
            <person name="Daub J."/>
            <person name="David R.G."/>
            <person name="Delcher A.L."/>
            <person name="Delehaunty K."/>
            <person name="Do C.B."/>
            <person name="Ebling H."/>
            <person name="Edwards K."/>
            <person name="Eickbush T."/>
            <person name="Evans J.D."/>
            <person name="Filipski A."/>
            <person name="Findeiss S."/>
            <person name="Freyhult E."/>
            <person name="Fulton L."/>
            <person name="Fulton R."/>
            <person name="Garcia A.C."/>
            <person name="Gardiner A."/>
            <person name="Garfield D.A."/>
            <person name="Garvin B.E."/>
            <person name="Gibson G."/>
            <person name="Gilbert D."/>
            <person name="Gnerre S."/>
            <person name="Godfrey J."/>
            <person name="Good R."/>
            <person name="Gotea V."/>
            <person name="Gravely B."/>
            <person name="Greenberg A.J."/>
            <person name="Griffiths-Jones S."/>
            <person name="Gross S."/>
            <person name="Guigo R."/>
            <person name="Gustafson E.A."/>
            <person name="Haerty W."/>
            <person name="Hahn M.W."/>
            <person name="Halligan D.L."/>
            <person name="Halpern A.L."/>
            <person name="Halter G.M."/>
            <person name="Han M.V."/>
            <person name="Heger A."/>
            <person name="Hillier L."/>
            <person name="Hinrichs A.S."/>
            <person name="Holmes I."/>
            <person name="Hoskins R.A."/>
            <person name="Hubisz M.J."/>
            <person name="Hultmark D."/>
            <person name="Huntley M.A."/>
            <person name="Jaffe D.B."/>
            <person name="Jagadeeshan S."/>
            <person name="Jeck W.R."/>
            <person name="Johnson J."/>
            <person name="Jones C.D."/>
            <person name="Jordan W.C."/>
            <person name="Karpen G.H."/>
            <person name="Kataoka E."/>
            <person name="Keightley P.D."/>
            <person name="Kheradpour P."/>
            <person name="Kirkness E.F."/>
            <person name="Koerich L.B."/>
            <person name="Kristiansen K."/>
            <person name="Kudrna D."/>
            <person name="Kulathinal R.J."/>
            <person name="Kumar S."/>
            <person name="Kwok R."/>
            <person name="Lander E."/>
            <person name="Langley C.H."/>
            <person name="Lapoint R."/>
            <person name="Lazzaro B.P."/>
            <person name="Lee S.J."/>
            <person name="Levesque L."/>
            <person name="Li R."/>
            <person name="Lin C.F."/>
            <person name="Lin M.F."/>
            <person name="Lindblad-Toh K."/>
            <person name="Llopart A."/>
            <person name="Long M."/>
            <person name="Low L."/>
            <person name="Lozovsky E."/>
            <person name="Lu J."/>
            <person name="Luo M."/>
            <person name="Machado C.A."/>
            <person name="Makalowski W."/>
            <person name="Marzo M."/>
            <person name="Matsuda M."/>
            <person name="Matzkin L."/>
            <person name="McAllister B."/>
            <person name="McBride C.S."/>
            <person name="McKernan B."/>
            <person name="McKernan K."/>
            <person name="Mendez-Lago M."/>
            <person name="Minx P."/>
            <person name="Mollenhauer M.U."/>
            <person name="Montooth K."/>
            <person name="Mount S.M."/>
            <person name="Mu X."/>
            <person name="Myers E."/>
            <person name="Negre B."/>
            <person name="Newfeld S."/>
            <person name="Nielsen R."/>
            <person name="Noor M.A."/>
            <person name="O'Grady P."/>
            <person name="Pachter L."/>
            <person name="Papaceit M."/>
            <person name="Parisi M.J."/>
            <person name="Parisi M."/>
            <person name="Parts L."/>
            <person name="Pedersen J.S."/>
            <person name="Pesole G."/>
            <person name="Phillippy A.M."/>
            <person name="Ponting C.P."/>
            <person name="Pop M."/>
            <person name="Porcelli D."/>
            <person name="Powell J.R."/>
            <person name="Prohaska S."/>
            <person name="Pruitt K."/>
            <person name="Puig M."/>
            <person name="Quesneville H."/>
            <person name="Ram K.R."/>
            <person name="Rand D."/>
            <person name="Rasmussen M.D."/>
            <person name="Reed L.K."/>
            <person name="Reenan R."/>
            <person name="Reily A."/>
            <person name="Remington K.A."/>
            <person name="Rieger T.T."/>
            <person name="Ritchie M.G."/>
            <person name="Robin C."/>
            <person name="Rogers Y.H."/>
            <person name="Rohde C."/>
            <person name="Rozas J."/>
            <person name="Rubenfield M.J."/>
            <person name="Ruiz A."/>
            <person name="Russo S."/>
            <person name="Salzberg S.L."/>
            <person name="Sanchez-Gracia A."/>
            <person name="Saranga D.J."/>
            <person name="Sato H."/>
            <person name="Schaeffer S.W."/>
            <person name="Schatz M.C."/>
            <person name="Schlenke T."/>
            <person name="Schwartz R."/>
            <person name="Segarra C."/>
            <person name="Singh R.S."/>
            <person name="Sirot L."/>
            <person name="Sirota M."/>
            <person name="Sisneros N.B."/>
            <person name="Smith C.D."/>
            <person name="Smith T.F."/>
            <person name="Spieth J."/>
            <person name="Stage D.E."/>
            <person name="Stark A."/>
            <person name="Stephan W."/>
            <person name="Strausberg R.L."/>
            <person name="Strempel S."/>
            <person name="Sturgill D."/>
            <person name="Sutton G."/>
            <person name="Sutton G.G."/>
            <person name="Tao W."/>
            <person name="Teichmann S."/>
            <person name="Tobari Y.N."/>
            <person name="Tomimura Y."/>
            <person name="Tsolas J.M."/>
            <person name="Valente V.L."/>
            <person name="Venter E."/>
            <person name="Venter J.C."/>
            <person name="Vicario S."/>
            <person name="Vieira F.G."/>
            <person name="Vilella A.J."/>
            <person name="Villasante A."/>
            <person name="Walenz B."/>
            <person name="Wang J."/>
            <person name="Wasserman M."/>
            <person name="Watts T."/>
            <person name="Wilson D."/>
            <person name="Wilson R.K."/>
            <person name="Wing R.A."/>
            <person name="Wolfner M.F."/>
            <person name="Wong A."/>
            <person name="Wong G.K."/>
            <person name="Wu C.I."/>
            <person name="Wu G."/>
            <person name="Yamamoto D."/>
            <person name="Yang H.P."/>
            <person name="Yang S.P."/>
            <person name="Yorke J.A."/>
            <person name="Yoshida K."/>
            <person name="Zdobnov E."/>
            <person name="Zhang P."/>
            <person name="Zhang Y."/>
            <person name="Zimin A.V."/>
            <person name="Baldwin J."/>
            <person name="Abdouelleil A."/>
            <person name="Abdulkadir J."/>
            <person name="Abebe A."/>
            <person name="Abera B."/>
            <person name="Abreu J."/>
            <person name="Acer S.C."/>
            <person name="Aftuck L."/>
            <person name="Alexander A."/>
            <person name="An P."/>
            <person name="Anderson E."/>
            <person name="Anderson S."/>
            <person name="Arachi H."/>
            <person name="Azer M."/>
            <person name="Bachantsang P."/>
            <person name="Barry A."/>
            <person name="Bayul T."/>
            <person name="Berlin A."/>
            <person name="Bessette D."/>
            <person name="Bloom T."/>
            <person name="Blye J."/>
            <person name="Boguslavskiy L."/>
            <person name="Bonnet C."/>
            <person name="Boukhgalter B."/>
            <person name="Bourzgui I."/>
            <person name="Brown A."/>
            <person name="Cahill P."/>
            <person name="Channer S."/>
            <person name="Cheshatsang Y."/>
            <person name="Chuda L."/>
            <person name="Citroen M."/>
            <person name="Collymore A."/>
            <person name="Cooke P."/>
            <person name="Costello M."/>
            <person name="D'Aco K."/>
            <person name="Daza R."/>
            <person name="De Haan G."/>
            <person name="DeGray S."/>
            <person name="DeMaso C."/>
            <person name="Dhargay N."/>
            <person name="Dooley K."/>
            <person name="Dooley E."/>
            <person name="Doricent M."/>
            <person name="Dorje P."/>
            <person name="Dorjee K."/>
            <person name="Dupes A."/>
            <person name="Elong R."/>
            <person name="Falk J."/>
            <person name="Farina A."/>
            <person name="Faro S."/>
            <person name="Ferguson D."/>
            <person name="Fisher S."/>
            <person name="Foley C.D."/>
            <person name="Franke A."/>
            <person name="Friedrich D."/>
            <person name="Gadbois L."/>
            <person name="Gearin G."/>
            <person name="Gearin C.R."/>
            <person name="Giannoukos G."/>
            <person name="Goode T."/>
            <person name="Graham J."/>
            <person name="Grandbois E."/>
            <person name="Grewal S."/>
            <person name="Gyaltsen K."/>
            <person name="Hafez N."/>
            <person name="Hagos B."/>
            <person name="Hall J."/>
            <person name="Henson C."/>
            <person name="Hollinger A."/>
            <person name="Honan T."/>
            <person name="Huard M.D."/>
            <person name="Hughes L."/>
            <person name="Hurhula B."/>
            <person name="Husby M.E."/>
            <person name="Kamat A."/>
            <person name="Kanga B."/>
            <person name="Kashin S."/>
            <person name="Khazanovich D."/>
            <person name="Kisner P."/>
            <person name="Lance K."/>
            <person name="Lara M."/>
            <person name="Lee W."/>
            <person name="Lennon N."/>
            <person name="Letendre F."/>
            <person name="LeVine R."/>
            <person name="Lipovsky A."/>
            <person name="Liu X."/>
            <person name="Liu J."/>
            <person name="Liu S."/>
            <person name="Lokyitsang T."/>
            <person name="Lokyitsang Y."/>
            <person name="Lubonja R."/>
            <person name="Lui A."/>
            <person name="MacDonald P."/>
            <person name="Magnisalis V."/>
            <person name="Maru K."/>
            <person name="Matthews C."/>
            <person name="McCusker W."/>
            <person name="McDonough S."/>
            <person name="Mehta T."/>
            <person name="Meldrim J."/>
            <person name="Meneus L."/>
            <person name="Mihai O."/>
            <person name="Mihalev A."/>
            <person name="Mihova T."/>
            <person name="Mittelman R."/>
            <person name="Mlenga V."/>
            <person name="Montmayeur A."/>
            <person name="Mulrain L."/>
            <person name="Navidi A."/>
            <person name="Naylor J."/>
            <person name="Negash T."/>
            <person name="Nguyen T."/>
            <person name="Nguyen N."/>
            <person name="Nicol R."/>
            <person name="Norbu C."/>
            <person name="Norbu N."/>
            <person name="Novod N."/>
            <person name="O'Neill B."/>
            <person name="Osman S."/>
            <person name="Markiewicz E."/>
            <person name="Oyono O.L."/>
            <person name="Patti C."/>
            <person name="Phunkhang P."/>
            <person name="Pierre F."/>
            <person name="Priest M."/>
            <person name="Raghuraman S."/>
            <person name="Rege F."/>
            <person name="Reyes R."/>
            <person name="Rise C."/>
            <person name="Rogov P."/>
            <person name="Ross K."/>
            <person name="Ryan E."/>
            <person name="Settipalli S."/>
            <person name="Shea T."/>
            <person name="Sherpa N."/>
            <person name="Shi L."/>
            <person name="Shih D."/>
            <person name="Sparrow T."/>
            <person name="Spaulding J."/>
            <person name="Stalker J."/>
            <person name="Stange-Thomann N."/>
            <person name="Stavropoulos S."/>
            <person name="Stone C."/>
            <person name="Strader C."/>
            <person name="Tesfaye S."/>
            <person name="Thomson T."/>
            <person name="Thoulutsang Y."/>
            <person name="Thoulutsang D."/>
            <person name="Topham K."/>
            <person name="Topping I."/>
            <person name="Tsamla T."/>
            <person name="Vassiliev H."/>
            <person name="Vo A."/>
            <person name="Wangchuk T."/>
            <person name="Wangdi T."/>
            <person name="Weiand M."/>
            <person name="Wilkinson J."/>
            <person name="Wilson A."/>
            <person name="Yadav S."/>
            <person name="Young G."/>
            <person name="Yu Q."/>
            <person name="Zembek L."/>
            <person name="Zhong D."/>
            <person name="Zimmer A."/>
            <person name="Zwirko Z."/>
            <person name="Jaffe D.B."/>
            <person name="Alvarez P."/>
            <person name="Brockman W."/>
            <person name="Butler J."/>
            <person name="Chin C."/>
            <person name="Gnerre S."/>
            <person name="Grabherr M."/>
            <person name="Kleber M."/>
            <person name="Mauceli E."/>
            <person name="MacCallum I."/>
        </authorList>
    </citation>
    <scope>NUCLEOTIDE SEQUENCE [LARGE SCALE GENOMIC DNA]</scope>
    <source>
        <strain evidence="7">Tai18E2 / Tucson 14021-0261.01</strain>
    </source>
</reference>
<gene>
    <name evidence="6" type="primary">Dyak\GE23377</name>
    <name evidence="6" type="synonym">dyak_GLEANR_717</name>
    <name evidence="6" type="synonym">GE23377</name>
    <name evidence="6" type="ORF">Dyak_GE23377</name>
</gene>
<evidence type="ECO:0000256" key="1">
    <source>
        <dbReference type="ARBA" id="ARBA00022614"/>
    </source>
</evidence>
<evidence type="ECO:0000256" key="3">
    <source>
        <dbReference type="ARBA" id="ARBA00022737"/>
    </source>
</evidence>
<sequence>MAGIQLQPGCTMAVAVVLLLQVLVMGQVLGQGPPQAQVCPEQSEIAPCICTVKKNGLDILCETTDLAHITKSMGTLKGKSPIIFYLKLRHNNLPKLQGFVFLALDIRHLTIHNSSLAAIEENALSSLGAGLTQLDVSLNQMKTVPSQALQHLFHLLILNLNHNKITVIHNNAFEGLETLEILTLYENKITQIDPEAFRGLEDHIKRLNLGGNDLTNIPQKALSILSTLKKLEIQENKIRTISEGDFEGLQSLDSLILAHNMITTVPANVFSHLTLLNSLELEGNKISAIDKDAFKGLEENLQYLRLGDNQIHTIPSEALRPLHRLRHLDLRNNNINVLAEDAFTGFGDSLTFLNLQKNDIKVLPSLLFENLNSLETLNLQNNKLQRIPQDIMEPVIDTLRIIDITDNPLNCSCELTWFPKLLEDLKNKDDEMSQKKKPLCHMSLDNREYFVQAMPTEKMHCAGLNVSPSPTSGGLMRILQVNILAQIAVCSVAFLTSV</sequence>
<evidence type="ECO:0000256" key="5">
    <source>
        <dbReference type="SAM" id="SignalP"/>
    </source>
</evidence>
<dbReference type="SMART" id="SM00369">
    <property type="entry name" value="LRR_TYP"/>
    <property type="match status" value="11"/>
</dbReference>
<dbReference type="PANTHER" id="PTHR24366">
    <property type="entry name" value="IG(IMMUNOGLOBULIN) AND LRR(LEUCINE RICH REPEAT) DOMAINS"/>
    <property type="match status" value="1"/>
</dbReference>
<dbReference type="SMART" id="SM00365">
    <property type="entry name" value="LRR_SD22"/>
    <property type="match status" value="4"/>
</dbReference>
<feature type="chain" id="PRO_5006402868" evidence="5">
    <location>
        <begin position="31"/>
        <end position="498"/>
    </location>
</feature>
<dbReference type="SMART" id="SM00364">
    <property type="entry name" value="LRR_BAC"/>
    <property type="match status" value="6"/>
</dbReference>
<dbReference type="InterPro" id="IPR001611">
    <property type="entry name" value="Leu-rich_rpt"/>
</dbReference>
<keyword evidence="7" id="KW-1185">Reference proteome</keyword>
<evidence type="ECO:0000313" key="6">
    <source>
        <dbReference type="EMBL" id="KRJ98345.1"/>
    </source>
</evidence>